<evidence type="ECO:0008006" key="3">
    <source>
        <dbReference type="Google" id="ProtNLM"/>
    </source>
</evidence>
<dbReference type="EMBL" id="JBHUDC010000002">
    <property type="protein sequence ID" value="MFD1512032.1"/>
    <property type="molecule type" value="Genomic_DNA"/>
</dbReference>
<sequence length="112" mass="11926">MSTQRAPIDVEADLTLTIDGQPIAIESYTDTVLVDFPSVRALVAVARTERGRLPSLERLLSEADLTVVVLVDGTAVGTLGARARPQSRRLPVEVDAGGTLRAAVAAPLRFFN</sequence>
<dbReference type="Proteomes" id="UP001597187">
    <property type="component" value="Unassembled WGS sequence"/>
</dbReference>
<gene>
    <name evidence="1" type="ORF">ACFSBT_01895</name>
</gene>
<reference evidence="1 2" key="1">
    <citation type="journal article" date="2019" name="Int. J. Syst. Evol. Microbiol.">
        <title>The Global Catalogue of Microorganisms (GCM) 10K type strain sequencing project: providing services to taxonomists for standard genome sequencing and annotation.</title>
        <authorList>
            <consortium name="The Broad Institute Genomics Platform"/>
            <consortium name="The Broad Institute Genome Sequencing Center for Infectious Disease"/>
            <person name="Wu L."/>
            <person name="Ma J."/>
        </authorList>
    </citation>
    <scope>NUCLEOTIDE SEQUENCE [LARGE SCALE GENOMIC DNA]</scope>
    <source>
        <strain evidence="1 2">CGMCC 1.12563</strain>
    </source>
</reference>
<comment type="caution">
    <text evidence="1">The sequence shown here is derived from an EMBL/GenBank/DDBJ whole genome shotgun (WGS) entry which is preliminary data.</text>
</comment>
<organism evidence="1 2">
    <name type="scientific">Halomarina rubra</name>
    <dbReference type="NCBI Taxonomy" id="2071873"/>
    <lineage>
        <taxon>Archaea</taxon>
        <taxon>Methanobacteriati</taxon>
        <taxon>Methanobacteriota</taxon>
        <taxon>Stenosarchaea group</taxon>
        <taxon>Halobacteria</taxon>
        <taxon>Halobacteriales</taxon>
        <taxon>Natronomonadaceae</taxon>
        <taxon>Halomarina</taxon>
    </lineage>
</organism>
<evidence type="ECO:0000313" key="1">
    <source>
        <dbReference type="EMBL" id="MFD1512032.1"/>
    </source>
</evidence>
<dbReference type="AlphaFoldDB" id="A0ABD6AQM3"/>
<name>A0ABD6AQM3_9EURY</name>
<evidence type="ECO:0000313" key="2">
    <source>
        <dbReference type="Proteomes" id="UP001597187"/>
    </source>
</evidence>
<proteinExistence type="predicted"/>
<protein>
    <recommendedName>
        <fullName evidence="3">Halobacterial output domain-containing protein</fullName>
    </recommendedName>
</protein>
<accession>A0ABD6AQM3</accession>
<keyword evidence="2" id="KW-1185">Reference proteome</keyword>
<dbReference type="RefSeq" id="WP_250872021.1">
    <property type="nucleotide sequence ID" value="NZ_JALXFV010000002.1"/>
</dbReference>